<dbReference type="InterPro" id="IPR016024">
    <property type="entry name" value="ARM-type_fold"/>
</dbReference>
<dbReference type="OrthoDB" id="3699606at2"/>
<sequence>MTSGTHAAAEETPEEREAAWASLFRVPGPPDPLREMWAHGLALNRAAPDDVHQSLLGLSHHLLWRSLPTAIVDAAIDHPAWKVRELLAEAQPNITAEQWTRLILGETDPRHRWILTTIAADRRAQLTETAYEQLTADPSVRIREEAAHLSGLPAKMRITLALDPDPAVRVSACPQAWPYLDGRARQRLLTDPATTVRTVALLEHHQDHPLSRSTFDSGDLGDRALETCRVEYDLAEHLAHHGDEPQRRSLACNPYLAPDLVAFLARDPDASVRFAISIRPELTEEQRADVRVDHDPNGMSHALGWVTALHDAPDAMRRLAASSHPLVRRSVARAKRLPPEAVELLARDEDRAVRLFLAESCDDAPADMLLEVWQWWTGSLSYPDRPHSHPNFPRQGLLRYADDPNPRMRQLALDDPESPTELVERFSRDAHAEVRRRAAKDSRLSAASAVRLLDDSDERVRRTAVRHPRLPARVLVRLLRDTDTAQEAARHPGLPADVMRQMAQRVSPRR</sequence>
<evidence type="ECO:0000256" key="1">
    <source>
        <dbReference type="SAM" id="MobiDB-lite"/>
    </source>
</evidence>
<evidence type="ECO:0000313" key="2">
    <source>
        <dbReference type="EMBL" id="EFL22647.1"/>
    </source>
</evidence>
<evidence type="ECO:0000313" key="3">
    <source>
        <dbReference type="Proteomes" id="UP000003963"/>
    </source>
</evidence>
<dbReference type="RefSeq" id="WP_009714468.1">
    <property type="nucleotide sequence ID" value="NZ_GG657754.1"/>
</dbReference>
<dbReference type="Proteomes" id="UP000003963">
    <property type="component" value="Unassembled WGS sequence"/>
</dbReference>
<accession>D9W8E0</accession>
<dbReference type="STRING" id="457427.SSOG_02361"/>
<gene>
    <name evidence="2" type="ORF">SSOG_02361</name>
</gene>
<dbReference type="AlphaFoldDB" id="D9W8E0"/>
<dbReference type="SUPFAM" id="SSF48371">
    <property type="entry name" value="ARM repeat"/>
    <property type="match status" value="3"/>
</dbReference>
<dbReference type="HOGENOM" id="CLU_023855_0_0_11"/>
<dbReference type="InterPro" id="IPR011989">
    <property type="entry name" value="ARM-like"/>
</dbReference>
<proteinExistence type="predicted"/>
<protein>
    <submittedName>
        <fullName evidence="2">PE-PGRS family protein</fullName>
    </submittedName>
</protein>
<reference evidence="2 3" key="1">
    <citation type="submission" date="2009-02" db="EMBL/GenBank/DDBJ databases">
        <title>Annotation of Streptomyces hygroscopicus strain ATCC 53653.</title>
        <authorList>
            <consortium name="The Broad Institute Genome Sequencing Platform"/>
            <consortium name="Broad Institute Microbial Sequencing Center"/>
            <person name="Fischbach M."/>
            <person name="Godfrey P."/>
            <person name="Ward D."/>
            <person name="Young S."/>
            <person name="Zeng Q."/>
            <person name="Koehrsen M."/>
            <person name="Alvarado L."/>
            <person name="Berlin A.M."/>
            <person name="Bochicchio J."/>
            <person name="Borenstein D."/>
            <person name="Chapman S.B."/>
            <person name="Chen Z."/>
            <person name="Engels R."/>
            <person name="Freedman E."/>
            <person name="Gellesch M."/>
            <person name="Goldberg J."/>
            <person name="Griggs A."/>
            <person name="Gujja S."/>
            <person name="Heilman E.R."/>
            <person name="Heiman D.I."/>
            <person name="Hepburn T.A."/>
            <person name="Howarth C."/>
            <person name="Jen D."/>
            <person name="Larson L."/>
            <person name="Lewis B."/>
            <person name="Mehta T."/>
            <person name="Park D."/>
            <person name="Pearson M."/>
            <person name="Richards J."/>
            <person name="Roberts A."/>
            <person name="Saif S."/>
            <person name="Shea T.D."/>
            <person name="Shenoy N."/>
            <person name="Sisk P."/>
            <person name="Stolte C."/>
            <person name="Sykes S.N."/>
            <person name="Thomson T."/>
            <person name="Walk T."/>
            <person name="White J."/>
            <person name="Yandava C."/>
            <person name="Straight P."/>
            <person name="Clardy J."/>
            <person name="Hung D."/>
            <person name="Kolter R."/>
            <person name="Mekalanos J."/>
            <person name="Walker S."/>
            <person name="Walsh C.T."/>
            <person name="Wieland-Brown L.C."/>
            <person name="Haas B."/>
            <person name="Nusbaum C."/>
            <person name="Birren B."/>
        </authorList>
    </citation>
    <scope>NUCLEOTIDE SEQUENCE [LARGE SCALE GENOMIC DNA]</scope>
    <source>
        <strain evidence="2 3">ATCC 53653</strain>
    </source>
</reference>
<dbReference type="Gene3D" id="1.25.10.10">
    <property type="entry name" value="Leucine-rich Repeat Variant"/>
    <property type="match status" value="2"/>
</dbReference>
<organism evidence="2 3">
    <name type="scientific">Streptomyces himastatinicus ATCC 53653</name>
    <dbReference type="NCBI Taxonomy" id="457427"/>
    <lineage>
        <taxon>Bacteria</taxon>
        <taxon>Bacillati</taxon>
        <taxon>Actinomycetota</taxon>
        <taxon>Actinomycetes</taxon>
        <taxon>Kitasatosporales</taxon>
        <taxon>Streptomycetaceae</taxon>
        <taxon>Streptomyces</taxon>
        <taxon>Streptomyces violaceusniger group</taxon>
    </lineage>
</organism>
<name>D9W8E0_9ACTN</name>
<feature type="region of interest" description="Disordered" evidence="1">
    <location>
        <begin position="486"/>
        <end position="510"/>
    </location>
</feature>
<keyword evidence="3" id="KW-1185">Reference proteome</keyword>
<dbReference type="EMBL" id="GG657754">
    <property type="protein sequence ID" value="EFL22647.1"/>
    <property type="molecule type" value="Genomic_DNA"/>
</dbReference>